<dbReference type="STRING" id="1888891.DSOL_0054"/>
<dbReference type="AlphaFoldDB" id="A0A1Q8R2N7"/>
<evidence type="ECO:0000313" key="1">
    <source>
        <dbReference type="EMBL" id="OLN33876.1"/>
    </source>
</evidence>
<keyword evidence="2" id="KW-1185">Reference proteome</keyword>
<accession>A0A1Q8R2N7</accession>
<dbReference type="Proteomes" id="UP000186102">
    <property type="component" value="Unassembled WGS sequence"/>
</dbReference>
<comment type="caution">
    <text evidence="1">The sequence shown here is derived from an EMBL/GenBank/DDBJ whole genome shotgun (WGS) entry which is preliminary data.</text>
</comment>
<organism evidence="1 2">
    <name type="scientific">Desulfosporosinus metallidurans</name>
    <dbReference type="NCBI Taxonomy" id="1888891"/>
    <lineage>
        <taxon>Bacteria</taxon>
        <taxon>Bacillati</taxon>
        <taxon>Bacillota</taxon>
        <taxon>Clostridia</taxon>
        <taxon>Eubacteriales</taxon>
        <taxon>Desulfitobacteriaceae</taxon>
        <taxon>Desulfosporosinus</taxon>
    </lineage>
</organism>
<reference evidence="1 2" key="1">
    <citation type="submission" date="2016-09" db="EMBL/GenBank/DDBJ databases">
        <title>Complete genome of Desulfosporosinus sp. OL.</title>
        <authorList>
            <person name="Mardanov A."/>
            <person name="Beletsky A."/>
            <person name="Panova A."/>
            <person name="Karnachuk O."/>
            <person name="Ravin N."/>
        </authorList>
    </citation>
    <scope>NUCLEOTIDE SEQUENCE [LARGE SCALE GENOMIC DNA]</scope>
    <source>
        <strain evidence="1 2">OL</strain>
    </source>
</reference>
<sequence>MCKRKLLKGIEIVEKVEYTDNSSVMGVRKFYNKARVLEKPWFTYNPKD</sequence>
<protein>
    <submittedName>
        <fullName evidence="1">Uncharacterized protein</fullName>
    </submittedName>
</protein>
<name>A0A1Q8R2N7_9FIRM</name>
<evidence type="ECO:0000313" key="2">
    <source>
        <dbReference type="Proteomes" id="UP000186102"/>
    </source>
</evidence>
<dbReference type="EMBL" id="MLBF01000001">
    <property type="protein sequence ID" value="OLN33876.1"/>
    <property type="molecule type" value="Genomic_DNA"/>
</dbReference>
<gene>
    <name evidence="1" type="ORF">DSOL_0054</name>
</gene>
<proteinExistence type="predicted"/>